<dbReference type="InterPro" id="IPR046342">
    <property type="entry name" value="CBS_dom_sf"/>
</dbReference>
<feature type="compositionally biased region" description="Low complexity" evidence="11">
    <location>
        <begin position="428"/>
        <end position="441"/>
    </location>
</feature>
<evidence type="ECO:0000256" key="6">
    <source>
        <dbReference type="ARBA" id="ARBA00022989"/>
    </source>
</evidence>
<dbReference type="SMART" id="SM00116">
    <property type="entry name" value="CBS"/>
    <property type="match status" value="2"/>
</dbReference>
<dbReference type="InterPro" id="IPR000644">
    <property type="entry name" value="CBS_dom"/>
</dbReference>
<evidence type="ECO:0000259" key="12">
    <source>
        <dbReference type="PROSITE" id="PS51371"/>
    </source>
</evidence>
<keyword evidence="6 10" id="KW-1133">Transmembrane helix</keyword>
<dbReference type="AlphaFoldDB" id="A0A937UT41"/>
<evidence type="ECO:0000256" key="1">
    <source>
        <dbReference type="ARBA" id="ARBA00004651"/>
    </source>
</evidence>
<keyword evidence="4 10" id="KW-0812">Transmembrane</keyword>
<gene>
    <name evidence="14" type="ORF">I7412_20975</name>
</gene>
<sequence>MTQALLLLLGVLLLAGCGLFVAAEFALVTVDRASVERAAEAGGRGARGTLKALRTLSTQLSGAQLGITLTNLGIGYLAQPALAELIDTPLGWLGVSEGLADEFAVVLALILATALTMVFGELVPKNVALARPLATAEGTQRFQRGFTQATLPMIKFLNGAANVLLHRFGISPREELASARTAQELFSLVGRSAEHGALARETATLVQRSLLFGDRTAQDVMTPRVRMRSISADEPISAVVELTRRTGHSRFPVLGEDSDDVVGLVHIKHAVAVPEDARAETPVRTVMAPTVTVPSSLPLEPLLETLRAGGLQMAIVVDEFGGTDGLVTVEDLIEEIVGDVVDEHDRVSPRAVRHRDGSWALSGLLRPEEAEELTGVHVPTDDAYQTLGGLMAAALGRIPAAGDTVEIAGVRYTVERMDGRRVDRVRVDPPAAGRSRAAAGPDDPDGAHGQDDPVADDDRSPVATHPSGNGRRPGGQPRAGAEGSGDRQADDGLAEGDTVVDARRPLPPAHPPRAHGRTGQHAAGDHGRSLFRAGEAGGQAKGGFRPGGRDPRGLSFGGPAVDRLGREGWR</sequence>
<evidence type="ECO:0000256" key="7">
    <source>
        <dbReference type="ARBA" id="ARBA00023122"/>
    </source>
</evidence>
<dbReference type="SMART" id="SM01091">
    <property type="entry name" value="CorC_HlyC"/>
    <property type="match status" value="1"/>
</dbReference>
<evidence type="ECO:0000256" key="2">
    <source>
        <dbReference type="ARBA" id="ARBA00006337"/>
    </source>
</evidence>
<dbReference type="GO" id="GO:0005886">
    <property type="term" value="C:plasma membrane"/>
    <property type="evidence" value="ECO:0007669"/>
    <property type="project" value="UniProtKB-SubCell"/>
</dbReference>
<dbReference type="RefSeq" id="WP_203010207.1">
    <property type="nucleotide sequence ID" value="NZ_JADWYU010000115.1"/>
</dbReference>
<dbReference type="EMBL" id="JAEACQ010000232">
    <property type="protein sequence ID" value="MBL7629596.1"/>
    <property type="molecule type" value="Genomic_DNA"/>
</dbReference>
<evidence type="ECO:0000256" key="10">
    <source>
        <dbReference type="PROSITE-ProRule" id="PRU01193"/>
    </source>
</evidence>
<organism evidence="14 15">
    <name type="scientific">Frankia nepalensis</name>
    <dbReference type="NCBI Taxonomy" id="1836974"/>
    <lineage>
        <taxon>Bacteria</taxon>
        <taxon>Bacillati</taxon>
        <taxon>Actinomycetota</taxon>
        <taxon>Actinomycetes</taxon>
        <taxon>Frankiales</taxon>
        <taxon>Frankiaceae</taxon>
        <taxon>Frankia</taxon>
    </lineage>
</organism>
<evidence type="ECO:0000313" key="15">
    <source>
        <dbReference type="Proteomes" id="UP000604475"/>
    </source>
</evidence>
<evidence type="ECO:0000256" key="9">
    <source>
        <dbReference type="PROSITE-ProRule" id="PRU00703"/>
    </source>
</evidence>
<evidence type="ECO:0000313" key="14">
    <source>
        <dbReference type="EMBL" id="MBL7629596.1"/>
    </source>
</evidence>
<dbReference type="InterPro" id="IPR005170">
    <property type="entry name" value="Transptr-assoc_dom"/>
</dbReference>
<keyword evidence="7 9" id="KW-0129">CBS domain</keyword>
<dbReference type="Gene3D" id="3.30.465.10">
    <property type="match status" value="1"/>
</dbReference>
<protein>
    <submittedName>
        <fullName evidence="14">HlyC/CorC family transporter</fullName>
    </submittedName>
</protein>
<reference evidence="14" key="1">
    <citation type="submission" date="2020-12" db="EMBL/GenBank/DDBJ databases">
        <title>Genomic characterization of non-nitrogen-fixing Frankia strains.</title>
        <authorList>
            <person name="Carlos-Shanley C."/>
            <person name="Guerra T."/>
            <person name="Hahn D."/>
        </authorList>
    </citation>
    <scope>NUCLEOTIDE SEQUENCE</scope>
    <source>
        <strain evidence="14">CN6</strain>
    </source>
</reference>
<feature type="domain" description="CNNM transmembrane" evidence="13">
    <location>
        <begin position="1"/>
        <end position="202"/>
    </location>
</feature>
<evidence type="ECO:0000256" key="5">
    <source>
        <dbReference type="ARBA" id="ARBA00022737"/>
    </source>
</evidence>
<comment type="subcellular location">
    <subcellularLocation>
        <location evidence="1">Cell membrane</location>
        <topology evidence="1">Multi-pass membrane protein</topology>
    </subcellularLocation>
</comment>
<feature type="compositionally biased region" description="Basic and acidic residues" evidence="11">
    <location>
        <begin position="445"/>
        <end position="460"/>
    </location>
</feature>
<dbReference type="SUPFAM" id="SSF56176">
    <property type="entry name" value="FAD-binding/transporter-associated domain-like"/>
    <property type="match status" value="1"/>
</dbReference>
<dbReference type="CDD" id="cd04590">
    <property type="entry name" value="CBS_pair_CorC_HlyC_assoc"/>
    <property type="match status" value="1"/>
</dbReference>
<keyword evidence="8 10" id="KW-0472">Membrane</keyword>
<evidence type="ECO:0000256" key="8">
    <source>
        <dbReference type="ARBA" id="ARBA00023136"/>
    </source>
</evidence>
<dbReference type="FunFam" id="3.10.580.10:FF:000002">
    <property type="entry name" value="Magnesium/cobalt efflux protein CorC"/>
    <property type="match status" value="1"/>
</dbReference>
<name>A0A937UT41_9ACTN</name>
<dbReference type="Gene3D" id="3.10.580.10">
    <property type="entry name" value="CBS-domain"/>
    <property type="match status" value="1"/>
</dbReference>
<feature type="region of interest" description="Disordered" evidence="11">
    <location>
        <begin position="421"/>
        <end position="570"/>
    </location>
</feature>
<dbReference type="SUPFAM" id="SSF54631">
    <property type="entry name" value="CBS-domain pair"/>
    <property type="match status" value="1"/>
</dbReference>
<evidence type="ECO:0000256" key="11">
    <source>
        <dbReference type="SAM" id="MobiDB-lite"/>
    </source>
</evidence>
<keyword evidence="5" id="KW-0677">Repeat</keyword>
<dbReference type="PROSITE" id="PS51371">
    <property type="entry name" value="CBS"/>
    <property type="match status" value="2"/>
</dbReference>
<dbReference type="PANTHER" id="PTHR43099:SF6">
    <property type="entry name" value="UPF0053 PROTEIN RV1842C"/>
    <property type="match status" value="1"/>
</dbReference>
<dbReference type="Pfam" id="PF03471">
    <property type="entry name" value="CorC_HlyC"/>
    <property type="match status" value="1"/>
</dbReference>
<dbReference type="InterPro" id="IPR051676">
    <property type="entry name" value="UPF0053_domain"/>
</dbReference>
<dbReference type="InterPro" id="IPR044751">
    <property type="entry name" value="Ion_transp-like_CBS"/>
</dbReference>
<evidence type="ECO:0000256" key="4">
    <source>
        <dbReference type="ARBA" id="ARBA00022692"/>
    </source>
</evidence>
<dbReference type="PROSITE" id="PS51846">
    <property type="entry name" value="CNNM"/>
    <property type="match status" value="1"/>
</dbReference>
<proteinExistence type="inferred from homology"/>
<dbReference type="Pfam" id="PF00571">
    <property type="entry name" value="CBS"/>
    <property type="match status" value="2"/>
</dbReference>
<feature type="domain" description="CBS" evidence="12">
    <location>
        <begin position="286"/>
        <end position="346"/>
    </location>
</feature>
<feature type="domain" description="CBS" evidence="12">
    <location>
        <begin position="221"/>
        <end position="280"/>
    </location>
</feature>
<dbReference type="InterPro" id="IPR036318">
    <property type="entry name" value="FAD-bd_PCMH-like_sf"/>
</dbReference>
<comment type="similarity">
    <text evidence="2">Belongs to the UPF0053 family.</text>
</comment>
<comment type="caution">
    <text evidence="14">The sequence shown here is derived from an EMBL/GenBank/DDBJ whole genome shotgun (WGS) entry which is preliminary data.</text>
</comment>
<dbReference type="PANTHER" id="PTHR43099">
    <property type="entry name" value="UPF0053 PROTEIN YRKA"/>
    <property type="match status" value="1"/>
</dbReference>
<dbReference type="Proteomes" id="UP000604475">
    <property type="component" value="Unassembled WGS sequence"/>
</dbReference>
<keyword evidence="3" id="KW-1003">Cell membrane</keyword>
<dbReference type="InterPro" id="IPR002550">
    <property type="entry name" value="CNNM"/>
</dbReference>
<evidence type="ECO:0000259" key="13">
    <source>
        <dbReference type="PROSITE" id="PS51846"/>
    </source>
</evidence>
<dbReference type="GO" id="GO:0050660">
    <property type="term" value="F:flavin adenine dinucleotide binding"/>
    <property type="evidence" value="ECO:0007669"/>
    <property type="project" value="InterPro"/>
</dbReference>
<keyword evidence="15" id="KW-1185">Reference proteome</keyword>
<dbReference type="InterPro" id="IPR016169">
    <property type="entry name" value="FAD-bd_PCMH_sub2"/>
</dbReference>
<evidence type="ECO:0000256" key="3">
    <source>
        <dbReference type="ARBA" id="ARBA00022475"/>
    </source>
</evidence>
<dbReference type="Pfam" id="PF01595">
    <property type="entry name" value="CNNM"/>
    <property type="match status" value="1"/>
</dbReference>
<feature type="compositionally biased region" description="Gly residues" evidence="11">
    <location>
        <begin position="535"/>
        <end position="546"/>
    </location>
</feature>
<accession>A0A937UT41</accession>
<feature type="compositionally biased region" description="Low complexity" evidence="11">
    <location>
        <begin position="466"/>
        <end position="481"/>
    </location>
</feature>